<dbReference type="EMBL" id="CACVKT020002694">
    <property type="protein sequence ID" value="CAC5379351.1"/>
    <property type="molecule type" value="Genomic_DNA"/>
</dbReference>
<feature type="region of interest" description="Disordered" evidence="1">
    <location>
        <begin position="191"/>
        <end position="211"/>
    </location>
</feature>
<sequence>MGQNRNKFVAAALLYSVKVNKHINIIDQKYLDTGHTHMECDSMHAAIEHAKRKTNIYIPSQWDTVIHMARRNNPYVVIPLLDFKSLQKENYKNMEQNKKGEKVRWREIKQLQFRKETPNVIYYKYSFHEEFNEITVVTRGRQKLVENLAVSTKYKERLPITEAKKADLLSLCQSGIIPADCVQFYKSLPSKKGKKDRLPEPDVDEQDQDSD</sequence>
<name>A0A6J8B7D5_MYTCO</name>
<dbReference type="Proteomes" id="UP000507470">
    <property type="component" value="Unassembled WGS sequence"/>
</dbReference>
<protein>
    <submittedName>
        <fullName evidence="2">Uncharacterized protein</fullName>
    </submittedName>
</protein>
<dbReference type="AlphaFoldDB" id="A0A6J8B7D5"/>
<dbReference type="PANTHER" id="PTHR10773">
    <property type="entry name" value="DNA-DIRECTED RNA POLYMERASES I, II, AND III SUBUNIT RPABC2"/>
    <property type="match status" value="1"/>
</dbReference>
<organism evidence="2 3">
    <name type="scientific">Mytilus coruscus</name>
    <name type="common">Sea mussel</name>
    <dbReference type="NCBI Taxonomy" id="42192"/>
    <lineage>
        <taxon>Eukaryota</taxon>
        <taxon>Metazoa</taxon>
        <taxon>Spiralia</taxon>
        <taxon>Lophotrochozoa</taxon>
        <taxon>Mollusca</taxon>
        <taxon>Bivalvia</taxon>
        <taxon>Autobranchia</taxon>
        <taxon>Pteriomorphia</taxon>
        <taxon>Mytilida</taxon>
        <taxon>Mytiloidea</taxon>
        <taxon>Mytilidae</taxon>
        <taxon>Mytilinae</taxon>
        <taxon>Mytilus</taxon>
    </lineage>
</organism>
<proteinExistence type="predicted"/>
<keyword evidence="3" id="KW-1185">Reference proteome</keyword>
<dbReference type="PANTHER" id="PTHR10773:SF19">
    <property type="match status" value="1"/>
</dbReference>
<gene>
    <name evidence="2" type="ORF">MCOR_15426</name>
</gene>
<accession>A0A6J8B7D5</accession>
<evidence type="ECO:0000313" key="2">
    <source>
        <dbReference type="EMBL" id="CAC5379351.1"/>
    </source>
</evidence>
<evidence type="ECO:0000256" key="1">
    <source>
        <dbReference type="SAM" id="MobiDB-lite"/>
    </source>
</evidence>
<feature type="compositionally biased region" description="Acidic residues" evidence="1">
    <location>
        <begin position="201"/>
        <end position="211"/>
    </location>
</feature>
<evidence type="ECO:0000313" key="3">
    <source>
        <dbReference type="Proteomes" id="UP000507470"/>
    </source>
</evidence>
<dbReference type="OrthoDB" id="6153993at2759"/>
<reference evidence="2 3" key="1">
    <citation type="submission" date="2020-06" db="EMBL/GenBank/DDBJ databases">
        <authorList>
            <person name="Li R."/>
            <person name="Bekaert M."/>
        </authorList>
    </citation>
    <scope>NUCLEOTIDE SEQUENCE [LARGE SCALE GENOMIC DNA]</scope>
    <source>
        <strain evidence="3">wild</strain>
    </source>
</reference>